<reference evidence="1 2" key="1">
    <citation type="submission" date="2019-08" db="EMBL/GenBank/DDBJ databases">
        <title>In-depth cultivation of the pig gut microbiome towards novel bacterial diversity and tailored functional studies.</title>
        <authorList>
            <person name="Wylensek D."/>
            <person name="Hitch T.C.A."/>
            <person name="Clavel T."/>
        </authorList>
    </citation>
    <scope>NUCLEOTIDE SEQUENCE [LARGE SCALE GENOMIC DNA]</scope>
    <source>
        <strain evidence="1 2">WCA-383-APC-5B</strain>
    </source>
</reference>
<proteinExistence type="predicted"/>
<keyword evidence="2" id="KW-1185">Reference proteome</keyword>
<dbReference type="Proteomes" id="UP000460287">
    <property type="component" value="Unassembled WGS sequence"/>
</dbReference>
<name>A0A7X2T113_9CLOT</name>
<organism evidence="1 2">
    <name type="scientific">Inconstantimicrobium porci</name>
    <dbReference type="NCBI Taxonomy" id="2652291"/>
    <lineage>
        <taxon>Bacteria</taxon>
        <taxon>Bacillati</taxon>
        <taxon>Bacillota</taxon>
        <taxon>Clostridia</taxon>
        <taxon>Eubacteriales</taxon>
        <taxon>Clostridiaceae</taxon>
        <taxon>Inconstantimicrobium</taxon>
    </lineage>
</organism>
<dbReference type="SUPFAM" id="SSF48295">
    <property type="entry name" value="TrpR-like"/>
    <property type="match status" value="1"/>
</dbReference>
<dbReference type="GO" id="GO:0043565">
    <property type="term" value="F:sequence-specific DNA binding"/>
    <property type="evidence" value="ECO:0007669"/>
    <property type="project" value="InterPro"/>
</dbReference>
<sequence>MRSEAFNMKGYNKYPRELKLQAVRDYLSVLSSQDYIYRKYKIRSKSKSQKWILMYNSDNELKSFVPSEALL</sequence>
<evidence type="ECO:0008006" key="3">
    <source>
        <dbReference type="Google" id="ProtNLM"/>
    </source>
</evidence>
<accession>A0A7X2T113</accession>
<comment type="caution">
    <text evidence="1">The sequence shown here is derived from an EMBL/GenBank/DDBJ whole genome shotgun (WGS) entry which is preliminary data.</text>
</comment>
<dbReference type="InterPro" id="IPR010921">
    <property type="entry name" value="Trp_repressor/repl_initiator"/>
</dbReference>
<protein>
    <recommendedName>
        <fullName evidence="3">Transposase</fullName>
    </recommendedName>
</protein>
<evidence type="ECO:0000313" key="1">
    <source>
        <dbReference type="EMBL" id="MSR91186.1"/>
    </source>
</evidence>
<dbReference type="AlphaFoldDB" id="A0A7X2T113"/>
<gene>
    <name evidence="1" type="ORF">FYJ33_07115</name>
</gene>
<evidence type="ECO:0000313" key="2">
    <source>
        <dbReference type="Proteomes" id="UP000460287"/>
    </source>
</evidence>
<dbReference type="EMBL" id="VULX01000008">
    <property type="protein sequence ID" value="MSR91186.1"/>
    <property type="molecule type" value="Genomic_DNA"/>
</dbReference>